<dbReference type="FunFam" id="1.20.1560.10:FF:000055">
    <property type="entry name" value="ABC multidrug transporter (Eurofung)"/>
    <property type="match status" value="1"/>
</dbReference>
<keyword evidence="10" id="KW-0325">Glycoprotein</keyword>
<dbReference type="PANTHER" id="PTHR24223">
    <property type="entry name" value="ATP-BINDING CASSETTE SUB-FAMILY C"/>
    <property type="match status" value="1"/>
</dbReference>
<feature type="transmembrane region" description="Helical" evidence="11">
    <location>
        <begin position="794"/>
        <end position="818"/>
    </location>
</feature>
<feature type="transmembrane region" description="Helical" evidence="11">
    <location>
        <begin position="89"/>
        <end position="110"/>
    </location>
</feature>
<dbReference type="InterPro" id="IPR003593">
    <property type="entry name" value="AAA+_ATPase"/>
</dbReference>
<dbReference type="InterPro" id="IPR044746">
    <property type="entry name" value="ABCC_6TM_D1"/>
</dbReference>
<feature type="domain" description="ABC transporter" evidence="12">
    <location>
        <begin position="379"/>
        <end position="606"/>
    </location>
</feature>
<evidence type="ECO:0000256" key="6">
    <source>
        <dbReference type="ARBA" id="ARBA00022741"/>
    </source>
</evidence>
<keyword evidence="8 11" id="KW-1133">Transmembrane helix</keyword>
<dbReference type="PROSITE" id="PS50929">
    <property type="entry name" value="ABC_TM1F"/>
    <property type="match status" value="2"/>
</dbReference>
<feature type="transmembrane region" description="Helical" evidence="11">
    <location>
        <begin position="910"/>
        <end position="929"/>
    </location>
</feature>
<proteinExistence type="inferred from homology"/>
<dbReference type="Gene3D" id="3.40.50.300">
    <property type="entry name" value="P-loop containing nucleotide triphosphate hydrolases"/>
    <property type="match status" value="2"/>
</dbReference>
<comment type="caution">
    <text evidence="14">The sequence shown here is derived from an EMBL/GenBank/DDBJ whole genome shotgun (WGS) entry which is preliminary data.</text>
</comment>
<feature type="transmembrane region" description="Helical" evidence="11">
    <location>
        <begin position="43"/>
        <end position="69"/>
    </location>
</feature>
<evidence type="ECO:0000256" key="4">
    <source>
        <dbReference type="ARBA" id="ARBA00022475"/>
    </source>
</evidence>
<name>A0A9W9HUT3_9EURO</name>
<dbReference type="GO" id="GO:0005524">
    <property type="term" value="F:ATP binding"/>
    <property type="evidence" value="ECO:0007669"/>
    <property type="project" value="UniProtKB-KW"/>
</dbReference>
<dbReference type="InterPro" id="IPR036640">
    <property type="entry name" value="ABC1_TM_sf"/>
</dbReference>
<dbReference type="FunFam" id="1.20.1560.10:FF:000066">
    <property type="entry name" value="ABC multidrug transporter (Eurofung)"/>
    <property type="match status" value="1"/>
</dbReference>
<keyword evidence="4" id="KW-1003">Cell membrane</keyword>
<keyword evidence="5 11" id="KW-0812">Transmembrane</keyword>
<organism evidence="14 15">
    <name type="scientific">Penicillium canariense</name>
    <dbReference type="NCBI Taxonomy" id="189055"/>
    <lineage>
        <taxon>Eukaryota</taxon>
        <taxon>Fungi</taxon>
        <taxon>Dikarya</taxon>
        <taxon>Ascomycota</taxon>
        <taxon>Pezizomycotina</taxon>
        <taxon>Eurotiomycetes</taxon>
        <taxon>Eurotiomycetidae</taxon>
        <taxon>Eurotiales</taxon>
        <taxon>Aspergillaceae</taxon>
        <taxon>Penicillium</taxon>
    </lineage>
</organism>
<dbReference type="InterPro" id="IPR050173">
    <property type="entry name" value="ABC_transporter_C-like"/>
</dbReference>
<dbReference type="AlphaFoldDB" id="A0A9W9HUT3"/>
<evidence type="ECO:0000313" key="15">
    <source>
        <dbReference type="Proteomes" id="UP001149163"/>
    </source>
</evidence>
<reference evidence="14" key="2">
    <citation type="journal article" date="2023" name="IMA Fungus">
        <title>Comparative genomic study of the Penicillium genus elucidates a diverse pangenome and 15 lateral gene transfer events.</title>
        <authorList>
            <person name="Petersen C."/>
            <person name="Sorensen T."/>
            <person name="Nielsen M.R."/>
            <person name="Sondergaard T.E."/>
            <person name="Sorensen J.L."/>
            <person name="Fitzpatrick D.A."/>
            <person name="Frisvad J.C."/>
            <person name="Nielsen K.L."/>
        </authorList>
    </citation>
    <scope>NUCLEOTIDE SEQUENCE</scope>
    <source>
        <strain evidence="14">IBT 26290</strain>
    </source>
</reference>
<keyword evidence="7" id="KW-0067">ATP-binding</keyword>
<dbReference type="RefSeq" id="XP_056540836.1">
    <property type="nucleotide sequence ID" value="XM_056691071.1"/>
</dbReference>
<dbReference type="Pfam" id="PF00005">
    <property type="entry name" value="ABC_tran"/>
    <property type="match status" value="2"/>
</dbReference>
<evidence type="ECO:0000259" key="12">
    <source>
        <dbReference type="PROSITE" id="PS50893"/>
    </source>
</evidence>
<evidence type="ECO:0000256" key="3">
    <source>
        <dbReference type="ARBA" id="ARBA00022448"/>
    </source>
</evidence>
<dbReference type="SMART" id="SM00382">
    <property type="entry name" value="AAA"/>
    <property type="match status" value="2"/>
</dbReference>
<dbReference type="InterPro" id="IPR011527">
    <property type="entry name" value="ABC1_TM_dom"/>
</dbReference>
<dbReference type="GO" id="GO:0140359">
    <property type="term" value="F:ABC-type transporter activity"/>
    <property type="evidence" value="ECO:0007669"/>
    <property type="project" value="InterPro"/>
</dbReference>
<dbReference type="CDD" id="cd18579">
    <property type="entry name" value="ABC_6TM_ABCC_D1"/>
    <property type="match status" value="1"/>
</dbReference>
<feature type="transmembrane region" description="Helical" evidence="11">
    <location>
        <begin position="268"/>
        <end position="293"/>
    </location>
</feature>
<dbReference type="CDD" id="cd18580">
    <property type="entry name" value="ABC_6TM_ABCC_D2"/>
    <property type="match status" value="1"/>
</dbReference>
<evidence type="ECO:0000256" key="10">
    <source>
        <dbReference type="ARBA" id="ARBA00023180"/>
    </source>
</evidence>
<dbReference type="InterPro" id="IPR017871">
    <property type="entry name" value="ABC_transporter-like_CS"/>
</dbReference>
<dbReference type="GeneID" id="81430247"/>
<dbReference type="PROSITE" id="PS50893">
    <property type="entry name" value="ABC_TRANSPORTER_2"/>
    <property type="match status" value="2"/>
</dbReference>
<evidence type="ECO:0000256" key="9">
    <source>
        <dbReference type="ARBA" id="ARBA00023136"/>
    </source>
</evidence>
<evidence type="ECO:0008006" key="16">
    <source>
        <dbReference type="Google" id="ProtNLM"/>
    </source>
</evidence>
<keyword evidence="9 11" id="KW-0472">Membrane</keyword>
<gene>
    <name evidence="14" type="ORF">N7482_008947</name>
</gene>
<dbReference type="OrthoDB" id="6500128at2759"/>
<dbReference type="InterPro" id="IPR003439">
    <property type="entry name" value="ABC_transporter-like_ATP-bd"/>
</dbReference>
<dbReference type="Pfam" id="PF00664">
    <property type="entry name" value="ABC_membrane"/>
    <property type="match status" value="2"/>
</dbReference>
<dbReference type="InterPro" id="IPR027417">
    <property type="entry name" value="P-loop_NTPase"/>
</dbReference>
<dbReference type="CDD" id="cd03250">
    <property type="entry name" value="ABCC_MRP_domain1"/>
    <property type="match status" value="1"/>
</dbReference>
<keyword evidence="15" id="KW-1185">Reference proteome</keyword>
<protein>
    <recommendedName>
        <fullName evidence="16">P-loop containing nucleoside triphosphate hydrolase protein</fullName>
    </recommendedName>
</protein>
<dbReference type="SUPFAM" id="SSF52540">
    <property type="entry name" value="P-loop containing nucleoside triphosphate hydrolases"/>
    <property type="match status" value="2"/>
</dbReference>
<dbReference type="PANTHER" id="PTHR24223:SF404">
    <property type="entry name" value="ABC MULTIDRUG TRANSPORTER (EUROFUNG)-RELATED"/>
    <property type="match status" value="1"/>
</dbReference>
<keyword evidence="3" id="KW-0813">Transport</keyword>
<dbReference type="InterPro" id="IPR044726">
    <property type="entry name" value="ABCC_6TM_D2"/>
</dbReference>
<dbReference type="GO" id="GO:0005886">
    <property type="term" value="C:plasma membrane"/>
    <property type="evidence" value="ECO:0007669"/>
    <property type="project" value="UniProtKB-SubCell"/>
</dbReference>
<sequence>MPEVDRALQGESAERRLVNTWSKTRVTGKHAQKHKLIHVTFRAYLWPFVSAVVPRLCLTAFKFCQPFLISATLNFISDSSTAENKYYGPSLVGAFVLTYLGMAISTAVYWRQTFRFNTTIRAGLISLIYKQTNKLQRGDFKSESAITLMGTDVERIVKHFWSIHEAWAGPVDVSIGLFLLARQLGVACLIPALISIFVVLATIPVSKKSGTAQKRWIERVQTRLTTTSSMLHDMKSVKMLGLGEKLYASVSSLRQVELQVSQKFRVLLIWQIALSNMPVSFAPFATFAIYAIVQAARGGQSILTNRMFTSLSLISLMTDPLVIFIQTLPSLWESVSCFSRIEKYCTKAPMDTSDESPIAGEAVELSSNAFSNPSFASEIEFQNASFSWTQDGPLVLHNLSFAIQRGEIIVIIGPVGSGKSTLLESSLGETALKNGSMSPYPTSVAYCPQTPWIMNDTIRQNILGPATYDPKWYNFVIWACALEVDLENIVGGDLSKAGSSGITLSGGQKQRISLARAVYSRAPTLVLDDVFSGLDTKSIAAISTRLMAPNGHFRESGRTVMLATHNHRLLPFADKVIVLETGKISAIGPYEEIHSKLPQGLLSHDSDDSPIEQAPVAGSQEPLPQLTEIKSNVNEEAVELKKTRRDGKWSVYSYYFQSAGWALMVSMITSTAVCGFTERFSIVWLQQWSSANEQNPDQRPGKYIGVYALLVGMSIFCVVFSCWALFVRIINNTGRNMHSHLLKTTLDAPLSFFQKTDTGLTINRFSQDLELIDMDLPIQAVNTNISLANCFVQLIILCVMGKYLAITVPALGIILFFVQSYYLRTSRQVRLLDIEAKSPLFTHFMETMQGITVIRAMRWQPLFQARLQRLLNQSQKPFYMLFCIQQWLQLVLDCIVMALAVILVSLVVSFRAQFSVGSIGVALNLILAFNQDLMQFIKSWTVLETSIGAVARIQDFVESTPSEEQQHEETPPIPTQWPGRGELVFDRVVASYSRKSPPVLNELSLAIQSGQKVAVCGPSGSGKTSLILGLLQMIDLREGTITVDGVDLSTLACSTVRSRINVVPQEPFFMPGTLRFNLDRDLEHTPVSDTQLIKALNAVGLWKKVCANGHGGGELDQPLSISDWSMGERQLLSLARALVMKSPILVLDEATSRQVLPLSLHVDWETEATMQAIIEREFTSQTVISVMHRLRYVEQYDRVALMKHGRLVEYGSPQELLAKPSEFQTFYQAKGH</sequence>
<feature type="transmembrane region" description="Helical" evidence="11">
    <location>
        <begin position="704"/>
        <end position="727"/>
    </location>
</feature>
<evidence type="ECO:0000256" key="2">
    <source>
        <dbReference type="ARBA" id="ARBA00009726"/>
    </source>
</evidence>
<dbReference type="FunFam" id="3.40.50.300:FF:002145">
    <property type="entry name" value="ABC transporter (MsbA subfamily)"/>
    <property type="match status" value="1"/>
</dbReference>
<dbReference type="Gene3D" id="1.20.1560.10">
    <property type="entry name" value="ABC transporter type 1, transmembrane domain"/>
    <property type="match status" value="2"/>
</dbReference>
<reference evidence="14" key="1">
    <citation type="submission" date="2022-11" db="EMBL/GenBank/DDBJ databases">
        <authorList>
            <person name="Petersen C."/>
        </authorList>
    </citation>
    <scope>NUCLEOTIDE SEQUENCE</scope>
    <source>
        <strain evidence="14">IBT 26290</strain>
    </source>
</reference>
<evidence type="ECO:0000313" key="14">
    <source>
        <dbReference type="EMBL" id="KAJ5157847.1"/>
    </source>
</evidence>
<comment type="subcellular location">
    <subcellularLocation>
        <location evidence="1">Cell membrane</location>
        <topology evidence="1">Multi-pass membrane protein</topology>
    </subcellularLocation>
</comment>
<dbReference type="Proteomes" id="UP001149163">
    <property type="component" value="Unassembled WGS sequence"/>
</dbReference>
<comment type="similarity">
    <text evidence="2">Belongs to the ABC transporter superfamily. ABCC family. Conjugate transporter (TC 3.A.1.208) subfamily.</text>
</comment>
<dbReference type="GO" id="GO:0016887">
    <property type="term" value="F:ATP hydrolysis activity"/>
    <property type="evidence" value="ECO:0007669"/>
    <property type="project" value="InterPro"/>
</dbReference>
<feature type="transmembrane region" description="Helical" evidence="11">
    <location>
        <begin position="184"/>
        <end position="205"/>
    </location>
</feature>
<evidence type="ECO:0000256" key="7">
    <source>
        <dbReference type="ARBA" id="ARBA00022840"/>
    </source>
</evidence>
<evidence type="ECO:0000256" key="8">
    <source>
        <dbReference type="ARBA" id="ARBA00022989"/>
    </source>
</evidence>
<dbReference type="PROSITE" id="PS00211">
    <property type="entry name" value="ABC_TRANSPORTER_1"/>
    <property type="match status" value="1"/>
</dbReference>
<accession>A0A9W9HUT3</accession>
<feature type="transmembrane region" description="Helical" evidence="11">
    <location>
        <begin position="878"/>
        <end position="904"/>
    </location>
</feature>
<keyword evidence="6" id="KW-0547">Nucleotide-binding</keyword>
<evidence type="ECO:0000259" key="13">
    <source>
        <dbReference type="PROSITE" id="PS50929"/>
    </source>
</evidence>
<feature type="domain" description="ABC transmembrane type-1" evidence="13">
    <location>
        <begin position="56"/>
        <end position="331"/>
    </location>
</feature>
<evidence type="ECO:0000256" key="11">
    <source>
        <dbReference type="SAM" id="Phobius"/>
    </source>
</evidence>
<dbReference type="SUPFAM" id="SSF90123">
    <property type="entry name" value="ABC transporter transmembrane region"/>
    <property type="match status" value="2"/>
</dbReference>
<evidence type="ECO:0000256" key="1">
    <source>
        <dbReference type="ARBA" id="ARBA00004651"/>
    </source>
</evidence>
<evidence type="ECO:0000256" key="5">
    <source>
        <dbReference type="ARBA" id="ARBA00022692"/>
    </source>
</evidence>
<feature type="domain" description="ABC transmembrane type-1" evidence="13">
    <location>
        <begin position="680"/>
        <end position="945"/>
    </location>
</feature>
<dbReference type="EMBL" id="JAPQKN010000006">
    <property type="protein sequence ID" value="KAJ5157847.1"/>
    <property type="molecule type" value="Genomic_DNA"/>
</dbReference>
<feature type="domain" description="ABC transporter" evidence="12">
    <location>
        <begin position="983"/>
        <end position="1229"/>
    </location>
</feature>